<keyword evidence="1" id="KW-0472">Membrane</keyword>
<proteinExistence type="predicted"/>
<keyword evidence="1" id="KW-1133">Transmembrane helix</keyword>
<keyword evidence="3" id="KW-1185">Reference proteome</keyword>
<dbReference type="AlphaFoldDB" id="A0A1T4NI87"/>
<sequence length="154" mass="16755">MSPTSAKTGQETAGQAYGVETKGLIMKNTEARSDEINTGAESMVTVAVYDTTYVAGLAKSELESYDIPVFLVDEYTIGVNSLYANALGGIKVKVPERYAEDASRILRQELLPEEEALMQDFESSTQPFPKSLAWLYLLLGASGVVGFIMMLLRA</sequence>
<name>A0A1T4NI87_9BACT</name>
<reference evidence="3" key="1">
    <citation type="submission" date="2017-02" db="EMBL/GenBank/DDBJ databases">
        <authorList>
            <person name="Varghese N."/>
            <person name="Submissions S."/>
        </authorList>
    </citation>
    <scope>NUCLEOTIDE SEQUENCE [LARGE SCALE GENOMIC DNA]</scope>
    <source>
        <strain evidence="3">ATCC BAA-34</strain>
    </source>
</reference>
<feature type="transmembrane region" description="Helical" evidence="1">
    <location>
        <begin position="133"/>
        <end position="152"/>
    </location>
</feature>
<evidence type="ECO:0000256" key="1">
    <source>
        <dbReference type="SAM" id="Phobius"/>
    </source>
</evidence>
<protein>
    <submittedName>
        <fullName evidence="2">Putative signal transducing protein</fullName>
    </submittedName>
</protein>
<evidence type="ECO:0000313" key="2">
    <source>
        <dbReference type="EMBL" id="SJZ78776.1"/>
    </source>
</evidence>
<dbReference type="Proteomes" id="UP000190102">
    <property type="component" value="Unassembled WGS sequence"/>
</dbReference>
<organism evidence="2 3">
    <name type="scientific">Trichlorobacter thiogenes</name>
    <dbReference type="NCBI Taxonomy" id="115783"/>
    <lineage>
        <taxon>Bacteria</taxon>
        <taxon>Pseudomonadati</taxon>
        <taxon>Thermodesulfobacteriota</taxon>
        <taxon>Desulfuromonadia</taxon>
        <taxon>Geobacterales</taxon>
        <taxon>Geobacteraceae</taxon>
        <taxon>Trichlorobacter</taxon>
    </lineage>
</organism>
<gene>
    <name evidence="2" type="ORF">SAMN02745119_01639</name>
</gene>
<dbReference type="STRING" id="115783.SAMN02745119_01639"/>
<accession>A0A1T4NI87</accession>
<dbReference type="EMBL" id="FUWR01000007">
    <property type="protein sequence ID" value="SJZ78776.1"/>
    <property type="molecule type" value="Genomic_DNA"/>
</dbReference>
<evidence type="ECO:0000313" key="3">
    <source>
        <dbReference type="Proteomes" id="UP000190102"/>
    </source>
</evidence>
<dbReference type="OrthoDB" id="8480302at2"/>
<keyword evidence="1" id="KW-0812">Transmembrane</keyword>